<accession>A0ABW2FFS6</accession>
<protein>
    <submittedName>
        <fullName evidence="1">Uncharacterized protein</fullName>
    </submittedName>
</protein>
<name>A0ABW2FFS6_9BACL</name>
<evidence type="ECO:0000313" key="1">
    <source>
        <dbReference type="EMBL" id="MFC7152078.1"/>
    </source>
</evidence>
<evidence type="ECO:0000313" key="2">
    <source>
        <dbReference type="Proteomes" id="UP001596378"/>
    </source>
</evidence>
<organism evidence="1 2">
    <name type="scientific">Cohnella cellulosilytica</name>
    <dbReference type="NCBI Taxonomy" id="986710"/>
    <lineage>
        <taxon>Bacteria</taxon>
        <taxon>Bacillati</taxon>
        <taxon>Bacillota</taxon>
        <taxon>Bacilli</taxon>
        <taxon>Bacillales</taxon>
        <taxon>Paenibacillaceae</taxon>
        <taxon>Cohnella</taxon>
    </lineage>
</organism>
<keyword evidence="2" id="KW-1185">Reference proteome</keyword>
<sequence>MGLLYKIYQTVQEGHEREHDATDGQAEMEGGALEADLPVSLVHLLANPIGRASGEQA</sequence>
<dbReference type="EMBL" id="JBHTAI010000020">
    <property type="protein sequence ID" value="MFC7152078.1"/>
    <property type="molecule type" value="Genomic_DNA"/>
</dbReference>
<dbReference type="Proteomes" id="UP001596378">
    <property type="component" value="Unassembled WGS sequence"/>
</dbReference>
<dbReference type="RefSeq" id="WP_378048559.1">
    <property type="nucleotide sequence ID" value="NZ_JBHMDN010000017.1"/>
</dbReference>
<reference evidence="2" key="1">
    <citation type="journal article" date="2019" name="Int. J. Syst. Evol. Microbiol.">
        <title>The Global Catalogue of Microorganisms (GCM) 10K type strain sequencing project: providing services to taxonomists for standard genome sequencing and annotation.</title>
        <authorList>
            <consortium name="The Broad Institute Genomics Platform"/>
            <consortium name="The Broad Institute Genome Sequencing Center for Infectious Disease"/>
            <person name="Wu L."/>
            <person name="Ma J."/>
        </authorList>
    </citation>
    <scope>NUCLEOTIDE SEQUENCE [LARGE SCALE GENOMIC DNA]</scope>
    <source>
        <strain evidence="2">KCTC 12907</strain>
    </source>
</reference>
<proteinExistence type="predicted"/>
<comment type="caution">
    <text evidence="1">The sequence shown here is derived from an EMBL/GenBank/DDBJ whole genome shotgun (WGS) entry which is preliminary data.</text>
</comment>
<gene>
    <name evidence="1" type="ORF">ACFQMJ_26400</name>
</gene>